<sequence>MGRAGLRPLERWYEHRTGGIYLTDSTNAYAGSRAVYGQVIQGRWYDTGNPATTPPRVAPAAAGEEESPSSWSLSCRSAAG</sequence>
<name>A0ABV3GA57_MICGL</name>
<organism evidence="2 3">
    <name type="scientific">Microtetraspora glauca</name>
    <dbReference type="NCBI Taxonomy" id="1996"/>
    <lineage>
        <taxon>Bacteria</taxon>
        <taxon>Bacillati</taxon>
        <taxon>Actinomycetota</taxon>
        <taxon>Actinomycetes</taxon>
        <taxon>Streptosporangiales</taxon>
        <taxon>Streptosporangiaceae</taxon>
        <taxon>Microtetraspora</taxon>
    </lineage>
</organism>
<evidence type="ECO:0000313" key="2">
    <source>
        <dbReference type="EMBL" id="MEV0968232.1"/>
    </source>
</evidence>
<keyword evidence="3" id="KW-1185">Reference proteome</keyword>
<accession>A0ABV3GA57</accession>
<dbReference type="Proteomes" id="UP001551675">
    <property type="component" value="Unassembled WGS sequence"/>
</dbReference>
<dbReference type="EMBL" id="JBFALK010000003">
    <property type="protein sequence ID" value="MEV0968232.1"/>
    <property type="molecule type" value="Genomic_DNA"/>
</dbReference>
<feature type="region of interest" description="Disordered" evidence="1">
    <location>
        <begin position="47"/>
        <end position="80"/>
    </location>
</feature>
<feature type="compositionally biased region" description="Low complexity" evidence="1">
    <location>
        <begin position="58"/>
        <end position="72"/>
    </location>
</feature>
<dbReference type="RefSeq" id="WP_358130682.1">
    <property type="nucleotide sequence ID" value="NZ_JBFALK010000003.1"/>
</dbReference>
<comment type="caution">
    <text evidence="2">The sequence shown here is derived from an EMBL/GenBank/DDBJ whole genome shotgun (WGS) entry which is preliminary data.</text>
</comment>
<evidence type="ECO:0000313" key="3">
    <source>
        <dbReference type="Proteomes" id="UP001551675"/>
    </source>
</evidence>
<reference evidence="2 3" key="1">
    <citation type="submission" date="2024-06" db="EMBL/GenBank/DDBJ databases">
        <title>The Natural Products Discovery Center: Release of the First 8490 Sequenced Strains for Exploring Actinobacteria Biosynthetic Diversity.</title>
        <authorList>
            <person name="Kalkreuter E."/>
            <person name="Kautsar S.A."/>
            <person name="Yang D."/>
            <person name="Bader C.D."/>
            <person name="Teijaro C.N."/>
            <person name="Fluegel L."/>
            <person name="Davis C.M."/>
            <person name="Simpson J.R."/>
            <person name="Lauterbach L."/>
            <person name="Steele A.D."/>
            <person name="Gui C."/>
            <person name="Meng S."/>
            <person name="Li G."/>
            <person name="Viehrig K."/>
            <person name="Ye F."/>
            <person name="Su P."/>
            <person name="Kiefer A.F."/>
            <person name="Nichols A."/>
            <person name="Cepeda A.J."/>
            <person name="Yan W."/>
            <person name="Fan B."/>
            <person name="Jiang Y."/>
            <person name="Adhikari A."/>
            <person name="Zheng C.-J."/>
            <person name="Schuster L."/>
            <person name="Cowan T.M."/>
            <person name="Smanski M.J."/>
            <person name="Chevrette M.G."/>
            <person name="De Carvalho L.P.S."/>
            <person name="Shen B."/>
        </authorList>
    </citation>
    <scope>NUCLEOTIDE SEQUENCE [LARGE SCALE GENOMIC DNA]</scope>
    <source>
        <strain evidence="2 3">NPDC050100</strain>
    </source>
</reference>
<evidence type="ECO:0000256" key="1">
    <source>
        <dbReference type="SAM" id="MobiDB-lite"/>
    </source>
</evidence>
<proteinExistence type="predicted"/>
<gene>
    <name evidence="2" type="ORF">AB0I59_06325</name>
</gene>
<protein>
    <submittedName>
        <fullName evidence="2">Uncharacterized protein</fullName>
    </submittedName>
</protein>